<keyword evidence="4 6" id="KW-0479">Metal-binding</keyword>
<dbReference type="PANTHER" id="PTHR24305">
    <property type="entry name" value="CYTOCHROME P450"/>
    <property type="match status" value="1"/>
</dbReference>
<dbReference type="Gene3D" id="1.10.630.10">
    <property type="entry name" value="Cytochrome P450"/>
    <property type="match status" value="1"/>
</dbReference>
<sequence>MSSKFGLEEAFAYATAKNALCLGGLWLCYRVLLALYNISPFHPLYKFPGPRLAAASYLYEAWYDLVKVGRYSWEIKTMHEKYGPIVRINPHELHCDDYDFVEEIYPSVSNRIRDKHTHFLNAFAGTLVTHRVRRSAISKFFSRQGMLRYEPEIHDMAQKMCDKVLRIASAGEIINALDPYNCFTADAISQYCFGEPFGFLDRPDFEQNYKRAFEVLVSTSHIFRHIPILRNLIGLMPALGPYLGPDIAYMVKSMNETIPNHVVKAQQHKAGETRRVFNEILDSPIPDEQKTIYRLSGEGWSLVAAGSETTAALLSAITFFLLSNPEKLARLREELKHENPRKLSWVQLEKYPYLHGVIYEGFRVALGIPGRLPRVARDEDLVYKNRGFDYLVPRGTAIGMSAFINHNQEHIFPDPEEYEPERWIDEEGRSNHGMEKYIMSFGKGSRQCIGMHLALCELYLVTAAMALRVLPHLKLCDTVYEDIKYDFDAVTPQPKKGARGVRITGICVVPYQTHITR</sequence>
<proteinExistence type="inferred from homology"/>
<evidence type="ECO:0000313" key="8">
    <source>
        <dbReference type="EMBL" id="KEY73600.1"/>
    </source>
</evidence>
<comment type="similarity">
    <text evidence="7">Belongs to the cytochrome P450 family.</text>
</comment>
<feature type="binding site" description="axial binding residue" evidence="6">
    <location>
        <position position="448"/>
    </location>
    <ligand>
        <name>heme</name>
        <dbReference type="ChEBI" id="CHEBI:30413"/>
    </ligand>
    <ligandPart>
        <name>Fe</name>
        <dbReference type="ChEBI" id="CHEBI:18248"/>
    </ligandPart>
</feature>
<accession>A0A084B7S1</accession>
<dbReference type="InterPro" id="IPR002401">
    <property type="entry name" value="Cyt_P450_E_grp-I"/>
</dbReference>
<evidence type="ECO:0000313" key="9">
    <source>
        <dbReference type="Proteomes" id="UP000028045"/>
    </source>
</evidence>
<reference evidence="8 9" key="1">
    <citation type="journal article" date="2014" name="BMC Genomics">
        <title>Comparative genome sequencing reveals chemotype-specific gene clusters in the toxigenic black mold Stachybotrys.</title>
        <authorList>
            <person name="Semeiks J."/>
            <person name="Borek D."/>
            <person name="Otwinowski Z."/>
            <person name="Grishin N.V."/>
        </authorList>
    </citation>
    <scope>NUCLEOTIDE SEQUENCE [LARGE SCALE GENOMIC DNA]</scope>
    <source>
        <strain evidence="9">CBS 109288 / IBT 7711</strain>
    </source>
</reference>
<evidence type="ECO:0000256" key="4">
    <source>
        <dbReference type="ARBA" id="ARBA00022723"/>
    </source>
</evidence>
<dbReference type="GO" id="GO:0020037">
    <property type="term" value="F:heme binding"/>
    <property type="evidence" value="ECO:0007669"/>
    <property type="project" value="InterPro"/>
</dbReference>
<dbReference type="CDD" id="cd11062">
    <property type="entry name" value="CYP58-like"/>
    <property type="match status" value="1"/>
</dbReference>
<dbReference type="GO" id="GO:0016705">
    <property type="term" value="F:oxidoreductase activity, acting on paired donors, with incorporation or reduction of molecular oxygen"/>
    <property type="evidence" value="ECO:0007669"/>
    <property type="project" value="InterPro"/>
</dbReference>
<dbReference type="Pfam" id="PF00067">
    <property type="entry name" value="p450"/>
    <property type="match status" value="1"/>
</dbReference>
<dbReference type="PROSITE" id="PS00086">
    <property type="entry name" value="CYTOCHROME_P450"/>
    <property type="match status" value="1"/>
</dbReference>
<dbReference type="PRINTS" id="PR00463">
    <property type="entry name" value="EP450I"/>
</dbReference>
<dbReference type="AlphaFoldDB" id="A0A084B7S1"/>
<keyword evidence="7" id="KW-0503">Monooxygenase</keyword>
<dbReference type="PANTHER" id="PTHR24305:SF147">
    <property type="entry name" value="P450, PUTATIVE (EUROFUNG)-RELATED"/>
    <property type="match status" value="1"/>
</dbReference>
<keyword evidence="5 6" id="KW-0408">Iron</keyword>
<name>A0A084B7S1_STACB</name>
<dbReference type="PRINTS" id="PR00385">
    <property type="entry name" value="P450"/>
</dbReference>
<evidence type="ECO:0000256" key="6">
    <source>
        <dbReference type="PIRSR" id="PIRSR602401-1"/>
    </source>
</evidence>
<dbReference type="OrthoDB" id="3945418at2759"/>
<comment type="cofactor">
    <cofactor evidence="1 6">
        <name>heme</name>
        <dbReference type="ChEBI" id="CHEBI:30413"/>
    </cofactor>
</comment>
<evidence type="ECO:0000256" key="2">
    <source>
        <dbReference type="ARBA" id="ARBA00004685"/>
    </source>
</evidence>
<keyword evidence="3 6" id="KW-0349">Heme</keyword>
<gene>
    <name evidence="8" type="ORF">S7711_09136</name>
</gene>
<evidence type="ECO:0000256" key="1">
    <source>
        <dbReference type="ARBA" id="ARBA00001971"/>
    </source>
</evidence>
<evidence type="ECO:0000256" key="7">
    <source>
        <dbReference type="RuleBase" id="RU000461"/>
    </source>
</evidence>
<dbReference type="HOGENOM" id="CLU_001570_14_4_1"/>
<evidence type="ECO:0000256" key="5">
    <source>
        <dbReference type="ARBA" id="ARBA00023004"/>
    </source>
</evidence>
<dbReference type="GO" id="GO:0004497">
    <property type="term" value="F:monooxygenase activity"/>
    <property type="evidence" value="ECO:0007669"/>
    <property type="project" value="UniProtKB-KW"/>
</dbReference>
<dbReference type="InterPro" id="IPR036396">
    <property type="entry name" value="Cyt_P450_sf"/>
</dbReference>
<keyword evidence="9" id="KW-1185">Reference proteome</keyword>
<evidence type="ECO:0000256" key="3">
    <source>
        <dbReference type="ARBA" id="ARBA00022617"/>
    </source>
</evidence>
<keyword evidence="7" id="KW-0560">Oxidoreductase</keyword>
<dbReference type="InterPro" id="IPR001128">
    <property type="entry name" value="Cyt_P450"/>
</dbReference>
<dbReference type="EMBL" id="KL647817">
    <property type="protein sequence ID" value="KEY73600.1"/>
    <property type="molecule type" value="Genomic_DNA"/>
</dbReference>
<dbReference type="SUPFAM" id="SSF48264">
    <property type="entry name" value="Cytochrome P450"/>
    <property type="match status" value="1"/>
</dbReference>
<comment type="pathway">
    <text evidence="2">Mycotoxin biosynthesis.</text>
</comment>
<organism evidence="8 9">
    <name type="scientific">Stachybotrys chartarum (strain CBS 109288 / IBT 7711)</name>
    <name type="common">Toxic black mold</name>
    <name type="synonym">Stilbospora chartarum</name>
    <dbReference type="NCBI Taxonomy" id="1280523"/>
    <lineage>
        <taxon>Eukaryota</taxon>
        <taxon>Fungi</taxon>
        <taxon>Dikarya</taxon>
        <taxon>Ascomycota</taxon>
        <taxon>Pezizomycotina</taxon>
        <taxon>Sordariomycetes</taxon>
        <taxon>Hypocreomycetidae</taxon>
        <taxon>Hypocreales</taxon>
        <taxon>Stachybotryaceae</taxon>
        <taxon>Stachybotrys</taxon>
    </lineage>
</organism>
<protein>
    <submittedName>
        <fullName evidence="8">Uncharacterized protein</fullName>
    </submittedName>
</protein>
<dbReference type="GO" id="GO:0005506">
    <property type="term" value="F:iron ion binding"/>
    <property type="evidence" value="ECO:0007669"/>
    <property type="project" value="InterPro"/>
</dbReference>
<dbReference type="Proteomes" id="UP000028045">
    <property type="component" value="Unassembled WGS sequence"/>
</dbReference>
<dbReference type="InterPro" id="IPR017972">
    <property type="entry name" value="Cyt_P450_CS"/>
</dbReference>
<dbReference type="InterPro" id="IPR050121">
    <property type="entry name" value="Cytochrome_P450_monoxygenase"/>
</dbReference>